<dbReference type="PROSITE" id="PS51257">
    <property type="entry name" value="PROKAR_LIPOPROTEIN"/>
    <property type="match status" value="1"/>
</dbReference>
<gene>
    <name evidence="4" type="ORF">FCL40_13155</name>
</gene>
<evidence type="ECO:0000256" key="3">
    <source>
        <dbReference type="SAM" id="SignalP"/>
    </source>
</evidence>
<dbReference type="Pfam" id="PF01436">
    <property type="entry name" value="NHL"/>
    <property type="match status" value="1"/>
</dbReference>
<name>A0A4V5NXF2_9GAMM</name>
<evidence type="ECO:0000313" key="5">
    <source>
        <dbReference type="Proteomes" id="UP000305674"/>
    </source>
</evidence>
<organism evidence="4 5">
    <name type="scientific">Ferrimonas sediminicola</name>
    <dbReference type="NCBI Taxonomy" id="2569538"/>
    <lineage>
        <taxon>Bacteria</taxon>
        <taxon>Pseudomonadati</taxon>
        <taxon>Pseudomonadota</taxon>
        <taxon>Gammaproteobacteria</taxon>
        <taxon>Alteromonadales</taxon>
        <taxon>Ferrimonadaceae</taxon>
        <taxon>Ferrimonas</taxon>
    </lineage>
</organism>
<comment type="caution">
    <text evidence="4">The sequence shown here is derived from an EMBL/GenBank/DDBJ whole genome shotgun (WGS) entry which is preliminary data.</text>
</comment>
<proteinExistence type="predicted"/>
<keyword evidence="5" id="KW-1185">Reference proteome</keyword>
<feature type="chain" id="PRO_5020827030" evidence="3">
    <location>
        <begin position="20"/>
        <end position="355"/>
    </location>
</feature>
<dbReference type="AlphaFoldDB" id="A0A4V5NXF2"/>
<reference evidence="4 5" key="1">
    <citation type="submission" date="2019-04" db="EMBL/GenBank/DDBJ databases">
        <authorList>
            <person name="Hwang J.C."/>
        </authorList>
    </citation>
    <scope>NUCLEOTIDE SEQUENCE [LARGE SCALE GENOMIC DNA]</scope>
    <source>
        <strain evidence="4 5">IMCC35001</strain>
    </source>
</reference>
<feature type="repeat" description="NHL" evidence="2">
    <location>
        <begin position="254"/>
        <end position="297"/>
    </location>
</feature>
<dbReference type="Gene3D" id="2.120.10.30">
    <property type="entry name" value="TolB, C-terminal domain"/>
    <property type="match status" value="2"/>
</dbReference>
<protein>
    <submittedName>
        <fullName evidence="4">6-bladed beta-propeller</fullName>
    </submittedName>
</protein>
<dbReference type="InterPro" id="IPR050952">
    <property type="entry name" value="TRIM-NHL_E3_ligases"/>
</dbReference>
<dbReference type="EMBL" id="SWCI01000008">
    <property type="protein sequence ID" value="TKB48292.1"/>
    <property type="molecule type" value="Genomic_DNA"/>
</dbReference>
<accession>A0A4V5NXF2</accession>
<dbReference type="InterPro" id="IPR001258">
    <property type="entry name" value="NHL_repeat"/>
</dbReference>
<feature type="repeat" description="NHL" evidence="2">
    <location>
        <begin position="304"/>
        <end position="344"/>
    </location>
</feature>
<evidence type="ECO:0000256" key="1">
    <source>
        <dbReference type="ARBA" id="ARBA00022737"/>
    </source>
</evidence>
<keyword evidence="3" id="KW-0732">Signal</keyword>
<evidence type="ECO:0000313" key="4">
    <source>
        <dbReference type="EMBL" id="TKB48292.1"/>
    </source>
</evidence>
<dbReference type="SUPFAM" id="SSF101898">
    <property type="entry name" value="NHL repeat"/>
    <property type="match status" value="1"/>
</dbReference>
<dbReference type="PROSITE" id="PS51125">
    <property type="entry name" value="NHL"/>
    <property type="match status" value="2"/>
</dbReference>
<evidence type="ECO:0000256" key="2">
    <source>
        <dbReference type="PROSITE-ProRule" id="PRU00504"/>
    </source>
</evidence>
<keyword evidence="1" id="KW-0677">Repeat</keyword>
<sequence length="355" mass="39029">MVRVLLLAMILLLTGCASGPQSSSLRLLTPSEQLPLMWPDGDRARYRFLGDLVGEANLQSESNRNNGWQKALEWLVGQSDAPLLRLQRPQGLTVDERGWVYVVDVGAAALLAFDTRGGQVHRWGSYGQRQWRTPLDVVLKGEELLISDADCRCIWRMDRSSGRHLGRWSLPGATRPVGLAWAADWQQLFVADSQGHRILVLDRQGQYLASMGQRGTAPMQFNGPTFLAYQSGKLLVSDTLNARLQLIDLARNQARVIGQRGSRVGNLARPKGVAFDSEGHLYVVESYFDHLLVFDSGGRLLLPLGGAGSEPGSFTLPSGLAVDGSDRVYVADMMNARVSVFQYLGENRGGHDGDE</sequence>
<dbReference type="PANTHER" id="PTHR24104:SF25">
    <property type="entry name" value="PROTEIN LIN-41"/>
    <property type="match status" value="1"/>
</dbReference>
<dbReference type="RefSeq" id="WP_136853763.1">
    <property type="nucleotide sequence ID" value="NZ_SWCI01000008.1"/>
</dbReference>
<dbReference type="PANTHER" id="PTHR24104">
    <property type="entry name" value="E3 UBIQUITIN-PROTEIN LIGASE NHLRC1-RELATED"/>
    <property type="match status" value="1"/>
</dbReference>
<dbReference type="GO" id="GO:0008270">
    <property type="term" value="F:zinc ion binding"/>
    <property type="evidence" value="ECO:0007669"/>
    <property type="project" value="UniProtKB-KW"/>
</dbReference>
<feature type="signal peptide" evidence="3">
    <location>
        <begin position="1"/>
        <end position="19"/>
    </location>
</feature>
<dbReference type="OrthoDB" id="5798956at2"/>
<dbReference type="Proteomes" id="UP000305674">
    <property type="component" value="Unassembled WGS sequence"/>
</dbReference>
<dbReference type="InterPro" id="IPR011042">
    <property type="entry name" value="6-blade_b-propeller_TolB-like"/>
</dbReference>